<dbReference type="Pfam" id="PF03441">
    <property type="entry name" value="FAD_binding_7"/>
    <property type="match status" value="1"/>
</dbReference>
<keyword evidence="4 6" id="KW-0274">FAD</keyword>
<dbReference type="SUPFAM" id="SSF52425">
    <property type="entry name" value="Cryptochrome/photolyase, N-terminal domain"/>
    <property type="match status" value="1"/>
</dbReference>
<dbReference type="Proteomes" id="UP000597338">
    <property type="component" value="Unassembled WGS sequence"/>
</dbReference>
<dbReference type="PANTHER" id="PTHR11455:SF9">
    <property type="entry name" value="CRYPTOCHROME CIRCADIAN CLOCK 5 ISOFORM X1"/>
    <property type="match status" value="1"/>
</dbReference>
<gene>
    <name evidence="8" type="primary">phrB3</name>
    <name evidence="8" type="ORF">GCM10011386_11800</name>
</gene>
<name>A0ABQ1LBR4_9SPHI</name>
<dbReference type="Pfam" id="PF00875">
    <property type="entry name" value="DNA_photolyase"/>
    <property type="match status" value="1"/>
</dbReference>
<reference evidence="9" key="1">
    <citation type="journal article" date="2019" name="Int. J. Syst. Evol. Microbiol.">
        <title>The Global Catalogue of Microorganisms (GCM) 10K type strain sequencing project: providing services to taxonomists for standard genome sequencing and annotation.</title>
        <authorList>
            <consortium name="The Broad Institute Genomics Platform"/>
            <consortium name="The Broad Institute Genome Sequencing Center for Infectious Disease"/>
            <person name="Wu L."/>
            <person name="Ma J."/>
        </authorList>
    </citation>
    <scope>NUCLEOTIDE SEQUENCE [LARGE SCALE GENOMIC DNA]</scope>
    <source>
        <strain evidence="9">CGMCC 1.15342</strain>
    </source>
</reference>
<dbReference type="PANTHER" id="PTHR11455">
    <property type="entry name" value="CRYPTOCHROME"/>
    <property type="match status" value="1"/>
</dbReference>
<comment type="similarity">
    <text evidence="1 6">Belongs to the DNA photolyase class-1 family.</text>
</comment>
<dbReference type="PROSITE" id="PS51645">
    <property type="entry name" value="PHR_CRY_ALPHA_BETA"/>
    <property type="match status" value="1"/>
</dbReference>
<dbReference type="RefSeq" id="WP_188748454.1">
    <property type="nucleotide sequence ID" value="NZ_BMIK01000002.1"/>
</dbReference>
<dbReference type="InterPro" id="IPR036155">
    <property type="entry name" value="Crypto/Photolyase_N_sf"/>
</dbReference>
<evidence type="ECO:0000256" key="3">
    <source>
        <dbReference type="ARBA" id="ARBA00022630"/>
    </source>
</evidence>
<dbReference type="PRINTS" id="PR00147">
    <property type="entry name" value="DNAPHOTLYASE"/>
</dbReference>
<comment type="cofactor">
    <cofactor evidence="6">
        <name>(6R)-5,10-methylene-5,6,7,8-tetrahydrofolate</name>
        <dbReference type="ChEBI" id="CHEBI:15636"/>
    </cofactor>
    <text evidence="6">Binds 1 5,10-methenyltetrahydrofolate (MTHF) per subunit.</text>
</comment>
<evidence type="ECO:0000256" key="2">
    <source>
        <dbReference type="ARBA" id="ARBA00017881"/>
    </source>
</evidence>
<dbReference type="Gene3D" id="3.40.50.620">
    <property type="entry name" value="HUPs"/>
    <property type="match status" value="1"/>
</dbReference>
<dbReference type="Gene3D" id="1.10.579.10">
    <property type="entry name" value="DNA Cyclobutane Dipyrimidine Photolyase, subunit A, domain 3"/>
    <property type="match status" value="1"/>
</dbReference>
<comment type="cofactor">
    <cofactor evidence="6">
        <name>FAD</name>
        <dbReference type="ChEBI" id="CHEBI:57692"/>
    </cofactor>
    <text evidence="6">Binds 1 FAD per subunit.</text>
</comment>
<evidence type="ECO:0000259" key="7">
    <source>
        <dbReference type="PROSITE" id="PS51645"/>
    </source>
</evidence>
<evidence type="ECO:0000313" key="9">
    <source>
        <dbReference type="Proteomes" id="UP000597338"/>
    </source>
</evidence>
<comment type="function">
    <text evidence="6">May have a photoreceptor function.</text>
</comment>
<dbReference type="InterPro" id="IPR014729">
    <property type="entry name" value="Rossmann-like_a/b/a_fold"/>
</dbReference>
<sequence length="415" mass="47883">MDDRTILVWFRNDLRIHDNEILLRAVERSQRIVPVYCFDPRHFTHTKYGTRKTGVLRAAFLRENVLALQQTLRQLGGDLIIDYGHPEELLPQIAEKYQVDEVYHHREVAYEETYISGLVEEALWKMQINLRHFIGHTLYHKEDLPFPIRDIPDAFAVFKKKTERESSIRPQLGTPDTIRVPEGMDSGKAPELMELGFDKSEIAQVSNLKFPGGEAIALDQMHAFLYDHTPEEYTELSPYIAVGALSPNTFYHATKEAENTVLDKKRGEQIILKLLWRDYYRFMFKKHGNRFFQLGGLTGTPPEIAPDEDRLFDLWKRANTGNPIVDRAVQQLNETGYIPHYQRVIVASYLIHELKVNWLKGAAWFEEKLIDYGPANNYGSWAHLAGVGSSIKDNKPADLKKLTAQFYPKEAVELG</sequence>
<evidence type="ECO:0000256" key="4">
    <source>
        <dbReference type="ARBA" id="ARBA00022827"/>
    </source>
</evidence>
<dbReference type="InterPro" id="IPR014133">
    <property type="entry name" value="Cry_DASH"/>
</dbReference>
<dbReference type="NCBIfam" id="TIGR02765">
    <property type="entry name" value="crypto_DASH"/>
    <property type="match status" value="1"/>
</dbReference>
<dbReference type="EMBL" id="BMIK01000002">
    <property type="protein sequence ID" value="GGC21426.1"/>
    <property type="molecule type" value="Genomic_DNA"/>
</dbReference>
<dbReference type="SUPFAM" id="SSF48173">
    <property type="entry name" value="Cryptochrome/photolyase FAD-binding domain"/>
    <property type="match status" value="1"/>
</dbReference>
<evidence type="ECO:0000313" key="8">
    <source>
        <dbReference type="EMBL" id="GGC21426.1"/>
    </source>
</evidence>
<evidence type="ECO:0000256" key="6">
    <source>
        <dbReference type="RuleBase" id="RU367151"/>
    </source>
</evidence>
<keyword evidence="5 6" id="KW-0157">Chromophore</keyword>
<evidence type="ECO:0000256" key="1">
    <source>
        <dbReference type="ARBA" id="ARBA00005862"/>
    </source>
</evidence>
<feature type="domain" description="Photolyase/cryptochrome alpha/beta" evidence="7">
    <location>
        <begin position="4"/>
        <end position="138"/>
    </location>
</feature>
<comment type="caution">
    <text evidence="8">The sequence shown here is derived from an EMBL/GenBank/DDBJ whole genome shotgun (WGS) entry which is preliminary data.</text>
</comment>
<accession>A0ABQ1LBR4</accession>
<proteinExistence type="inferred from homology"/>
<protein>
    <recommendedName>
        <fullName evidence="2 6">Cryptochrome DASH</fullName>
    </recommendedName>
</protein>
<keyword evidence="9" id="KW-1185">Reference proteome</keyword>
<organism evidence="8 9">
    <name type="scientific">Parapedobacter defluvii</name>
    <dbReference type="NCBI Taxonomy" id="2045106"/>
    <lineage>
        <taxon>Bacteria</taxon>
        <taxon>Pseudomonadati</taxon>
        <taxon>Bacteroidota</taxon>
        <taxon>Sphingobacteriia</taxon>
        <taxon>Sphingobacteriales</taxon>
        <taxon>Sphingobacteriaceae</taxon>
        <taxon>Parapedobacter</taxon>
    </lineage>
</organism>
<dbReference type="InterPro" id="IPR006050">
    <property type="entry name" value="DNA_photolyase_N"/>
</dbReference>
<dbReference type="InterPro" id="IPR005101">
    <property type="entry name" value="Cryptochr/Photolyase_FAD-bd"/>
</dbReference>
<dbReference type="Gene3D" id="1.25.40.80">
    <property type="match status" value="1"/>
</dbReference>
<keyword evidence="3 6" id="KW-0285">Flavoprotein</keyword>
<dbReference type="InterPro" id="IPR002081">
    <property type="entry name" value="Cryptochrome/DNA_photolyase_1"/>
</dbReference>
<dbReference type="InterPro" id="IPR036134">
    <property type="entry name" value="Crypto/Photolyase_FAD-like_sf"/>
</dbReference>
<evidence type="ECO:0000256" key="5">
    <source>
        <dbReference type="ARBA" id="ARBA00022991"/>
    </source>
</evidence>